<proteinExistence type="predicted"/>
<evidence type="ECO:0000313" key="3">
    <source>
        <dbReference type="EMBL" id="MFC3150842.1"/>
    </source>
</evidence>
<dbReference type="Gene3D" id="3.40.190.10">
    <property type="entry name" value="Periplasmic binding protein-like II"/>
    <property type="match status" value="2"/>
</dbReference>
<keyword evidence="1" id="KW-0732">Signal</keyword>
<evidence type="ECO:0000259" key="2">
    <source>
        <dbReference type="SMART" id="SM00062"/>
    </source>
</evidence>
<sequence length="242" mass="27861">MRRYLFITCLSLTLSMRLHATNVAVQELSGWYLTDGTGFANEVFQAVDREVPLNAQVRALPLIRAIYSFKENKSDCFIGGDKKIFNDLAQLQVRSSELFLEVHYVISTLKSEPMISSLAQLKGKRIGVERGIDINILKDDFSDVKVELGLFESHLKMLKLNRISAILGYYPDHHNVLNQTHFDPNFIQYSYTDRLNCSVDPKNEEIINKFNMGLKAIKESGTYDRIWKKYFGEENLLKPDKK</sequence>
<name>A0ABV7HAN2_9GAMM</name>
<dbReference type="SUPFAM" id="SSF53850">
    <property type="entry name" value="Periplasmic binding protein-like II"/>
    <property type="match status" value="1"/>
</dbReference>
<dbReference type="Proteomes" id="UP001595476">
    <property type="component" value="Unassembled WGS sequence"/>
</dbReference>
<protein>
    <submittedName>
        <fullName evidence="3">Transporter substrate-binding domain-containing protein</fullName>
    </submittedName>
</protein>
<dbReference type="EMBL" id="JBHRSZ010000002">
    <property type="protein sequence ID" value="MFC3150842.1"/>
    <property type="molecule type" value="Genomic_DNA"/>
</dbReference>
<reference evidence="4" key="1">
    <citation type="journal article" date="2019" name="Int. J. Syst. Evol. Microbiol.">
        <title>The Global Catalogue of Microorganisms (GCM) 10K type strain sequencing project: providing services to taxonomists for standard genome sequencing and annotation.</title>
        <authorList>
            <consortium name="The Broad Institute Genomics Platform"/>
            <consortium name="The Broad Institute Genome Sequencing Center for Infectious Disease"/>
            <person name="Wu L."/>
            <person name="Ma J."/>
        </authorList>
    </citation>
    <scope>NUCLEOTIDE SEQUENCE [LARGE SCALE GENOMIC DNA]</scope>
    <source>
        <strain evidence="4">KCTC 52438</strain>
    </source>
</reference>
<dbReference type="Pfam" id="PF00497">
    <property type="entry name" value="SBP_bac_3"/>
    <property type="match status" value="1"/>
</dbReference>
<accession>A0ABV7HAN2</accession>
<evidence type="ECO:0000256" key="1">
    <source>
        <dbReference type="SAM" id="SignalP"/>
    </source>
</evidence>
<evidence type="ECO:0000313" key="4">
    <source>
        <dbReference type="Proteomes" id="UP001595476"/>
    </source>
</evidence>
<comment type="caution">
    <text evidence="3">The sequence shown here is derived from an EMBL/GenBank/DDBJ whole genome shotgun (WGS) entry which is preliminary data.</text>
</comment>
<dbReference type="SMART" id="SM00062">
    <property type="entry name" value="PBPb"/>
    <property type="match status" value="1"/>
</dbReference>
<feature type="signal peptide" evidence="1">
    <location>
        <begin position="1"/>
        <end position="20"/>
    </location>
</feature>
<dbReference type="RefSeq" id="WP_386718388.1">
    <property type="nucleotide sequence ID" value="NZ_JBHRSZ010000002.1"/>
</dbReference>
<feature type="chain" id="PRO_5047145385" evidence="1">
    <location>
        <begin position="21"/>
        <end position="242"/>
    </location>
</feature>
<feature type="domain" description="Solute-binding protein family 3/N-terminal" evidence="2">
    <location>
        <begin position="20"/>
        <end position="234"/>
    </location>
</feature>
<organism evidence="3 4">
    <name type="scientific">Litoribrevibacter euphylliae</name>
    <dbReference type="NCBI Taxonomy" id="1834034"/>
    <lineage>
        <taxon>Bacteria</taxon>
        <taxon>Pseudomonadati</taxon>
        <taxon>Pseudomonadota</taxon>
        <taxon>Gammaproteobacteria</taxon>
        <taxon>Oceanospirillales</taxon>
        <taxon>Oceanospirillaceae</taxon>
        <taxon>Litoribrevibacter</taxon>
    </lineage>
</organism>
<gene>
    <name evidence="3" type="ORF">ACFOEK_07370</name>
</gene>
<keyword evidence="4" id="KW-1185">Reference proteome</keyword>
<dbReference type="InterPro" id="IPR001638">
    <property type="entry name" value="Solute-binding_3/MltF_N"/>
</dbReference>